<gene>
    <name evidence="2" type="ORF">R3P38DRAFT_3231081</name>
</gene>
<organism evidence="2 3">
    <name type="scientific">Favolaschia claudopus</name>
    <dbReference type="NCBI Taxonomy" id="2862362"/>
    <lineage>
        <taxon>Eukaryota</taxon>
        <taxon>Fungi</taxon>
        <taxon>Dikarya</taxon>
        <taxon>Basidiomycota</taxon>
        <taxon>Agaricomycotina</taxon>
        <taxon>Agaricomycetes</taxon>
        <taxon>Agaricomycetidae</taxon>
        <taxon>Agaricales</taxon>
        <taxon>Marasmiineae</taxon>
        <taxon>Mycenaceae</taxon>
        <taxon>Favolaschia</taxon>
    </lineage>
</organism>
<comment type="caution">
    <text evidence="2">The sequence shown here is derived from an EMBL/GenBank/DDBJ whole genome shotgun (WGS) entry which is preliminary data.</text>
</comment>
<protein>
    <submittedName>
        <fullName evidence="2">Uncharacterized protein</fullName>
    </submittedName>
</protein>
<evidence type="ECO:0000313" key="2">
    <source>
        <dbReference type="EMBL" id="KAK6985043.1"/>
    </source>
</evidence>
<feature type="region of interest" description="Disordered" evidence="1">
    <location>
        <begin position="1"/>
        <end position="50"/>
    </location>
</feature>
<reference evidence="2 3" key="1">
    <citation type="journal article" date="2024" name="J Genomics">
        <title>Draft genome sequencing and assembly of Favolaschia claudopus CIRM-BRFM 2984 isolated from oak limbs.</title>
        <authorList>
            <person name="Navarro D."/>
            <person name="Drula E."/>
            <person name="Chaduli D."/>
            <person name="Cazenave R."/>
            <person name="Ahrendt S."/>
            <person name="Wang J."/>
            <person name="Lipzen A."/>
            <person name="Daum C."/>
            <person name="Barry K."/>
            <person name="Grigoriev I.V."/>
            <person name="Favel A."/>
            <person name="Rosso M.N."/>
            <person name="Martin F."/>
        </authorList>
    </citation>
    <scope>NUCLEOTIDE SEQUENCE [LARGE SCALE GENOMIC DNA]</scope>
    <source>
        <strain evidence="2 3">CIRM-BRFM 2984</strain>
    </source>
</reference>
<dbReference type="EMBL" id="JAWWNJ010000133">
    <property type="protein sequence ID" value="KAK6985043.1"/>
    <property type="molecule type" value="Genomic_DNA"/>
</dbReference>
<sequence>MGLKLADTTQRRSLRNASASTTSSVRGRGKSKAKPKGKHGGAARAGPGRDSAVVELAHDDPLAPFWAPFANSDTWSLIQFFEDPNNAQPDEEVMQAVERLRPVILEYRQRFDSIPEEVKVLLVTSSYERIPLPWPNTGSINVFKGIAKNVPGQTALIPAYRALRPPQDVIDKLGPDPVEVHQDL</sequence>
<keyword evidence="3" id="KW-1185">Reference proteome</keyword>
<dbReference type="Proteomes" id="UP001362999">
    <property type="component" value="Unassembled WGS sequence"/>
</dbReference>
<feature type="compositionally biased region" description="Polar residues" evidence="1">
    <location>
        <begin position="15"/>
        <end position="25"/>
    </location>
</feature>
<dbReference type="AlphaFoldDB" id="A0AAV9ZLE4"/>
<evidence type="ECO:0000313" key="3">
    <source>
        <dbReference type="Proteomes" id="UP001362999"/>
    </source>
</evidence>
<proteinExistence type="predicted"/>
<name>A0AAV9ZLE4_9AGAR</name>
<evidence type="ECO:0000256" key="1">
    <source>
        <dbReference type="SAM" id="MobiDB-lite"/>
    </source>
</evidence>
<accession>A0AAV9ZLE4</accession>
<feature type="compositionally biased region" description="Basic residues" evidence="1">
    <location>
        <begin position="27"/>
        <end position="41"/>
    </location>
</feature>